<keyword evidence="2 4" id="KW-0472">Membrane</keyword>
<feature type="compositionally biased region" description="Basic and acidic residues" evidence="3">
    <location>
        <begin position="33"/>
        <end position="49"/>
    </location>
</feature>
<evidence type="ECO:0000256" key="2">
    <source>
        <dbReference type="ARBA" id="ARBA00023136"/>
    </source>
</evidence>
<reference evidence="5 6" key="1">
    <citation type="journal article" date="2016" name="Sci. Rep.">
        <title>The Dendrobium catenatum Lindl. genome sequence provides insights into polysaccharide synthase, floral development and adaptive evolution.</title>
        <authorList>
            <person name="Zhang G.Q."/>
            <person name="Xu Q."/>
            <person name="Bian C."/>
            <person name="Tsai W.C."/>
            <person name="Yeh C.M."/>
            <person name="Liu K.W."/>
            <person name="Yoshida K."/>
            <person name="Zhang L.S."/>
            <person name="Chang S.B."/>
            <person name="Chen F."/>
            <person name="Shi Y."/>
            <person name="Su Y.Y."/>
            <person name="Zhang Y.Q."/>
            <person name="Chen L.J."/>
            <person name="Yin Y."/>
            <person name="Lin M."/>
            <person name="Huang H."/>
            <person name="Deng H."/>
            <person name="Wang Z.W."/>
            <person name="Zhu S.L."/>
            <person name="Zhao X."/>
            <person name="Deng C."/>
            <person name="Niu S.C."/>
            <person name="Huang J."/>
            <person name="Wang M."/>
            <person name="Liu G.H."/>
            <person name="Yang H.J."/>
            <person name="Xiao X.J."/>
            <person name="Hsiao Y.Y."/>
            <person name="Wu W.L."/>
            <person name="Chen Y.Y."/>
            <person name="Mitsuda N."/>
            <person name="Ohme-Takagi M."/>
            <person name="Luo Y.B."/>
            <person name="Van de Peer Y."/>
            <person name="Liu Z.J."/>
        </authorList>
    </citation>
    <scope>NUCLEOTIDE SEQUENCE [LARGE SCALE GENOMIC DNA]</scope>
    <source>
        <tissue evidence="5">The whole plant</tissue>
    </source>
</reference>
<feature type="transmembrane region" description="Helical" evidence="4">
    <location>
        <begin position="232"/>
        <end position="252"/>
    </location>
</feature>
<feature type="compositionally biased region" description="Acidic residues" evidence="3">
    <location>
        <begin position="78"/>
        <end position="87"/>
    </location>
</feature>
<proteinExistence type="predicted"/>
<comment type="subcellular location">
    <subcellularLocation>
        <location evidence="1">Membrane</location>
    </subcellularLocation>
</comment>
<dbReference type="GO" id="GO:0098542">
    <property type="term" value="P:defense response to other organism"/>
    <property type="evidence" value="ECO:0007669"/>
    <property type="project" value="InterPro"/>
</dbReference>
<keyword evidence="4" id="KW-1133">Transmembrane helix</keyword>
<protein>
    <submittedName>
        <fullName evidence="5">DDRGK domain-containing protein 1</fullName>
    </submittedName>
</protein>
<keyword evidence="4" id="KW-0812">Transmembrane</keyword>
<dbReference type="InterPro" id="IPR019153">
    <property type="entry name" value="DDRGK_dom-contain"/>
</dbReference>
<evidence type="ECO:0000256" key="1">
    <source>
        <dbReference type="ARBA" id="ARBA00004370"/>
    </source>
</evidence>
<dbReference type="Proteomes" id="UP000233837">
    <property type="component" value="Unassembled WGS sequence"/>
</dbReference>
<organism evidence="5 6">
    <name type="scientific">Dendrobium catenatum</name>
    <dbReference type="NCBI Taxonomy" id="906689"/>
    <lineage>
        <taxon>Eukaryota</taxon>
        <taxon>Viridiplantae</taxon>
        <taxon>Streptophyta</taxon>
        <taxon>Embryophyta</taxon>
        <taxon>Tracheophyta</taxon>
        <taxon>Spermatophyta</taxon>
        <taxon>Magnoliopsida</taxon>
        <taxon>Liliopsida</taxon>
        <taxon>Asparagales</taxon>
        <taxon>Orchidaceae</taxon>
        <taxon>Epidendroideae</taxon>
        <taxon>Malaxideae</taxon>
        <taxon>Dendrobiinae</taxon>
        <taxon>Dendrobium</taxon>
    </lineage>
</organism>
<evidence type="ECO:0000256" key="3">
    <source>
        <dbReference type="SAM" id="MobiDB-lite"/>
    </source>
</evidence>
<feature type="region of interest" description="Disordered" evidence="3">
    <location>
        <begin position="33"/>
        <end position="122"/>
    </location>
</feature>
<gene>
    <name evidence="5" type="ORF">MA16_Dca019587</name>
</gene>
<sequence>MEEGILGAMLCMILVFAVFPLLWWRRRRMSCSSHEHEEEPQQQRVERVVQHSGTRRMRRRPTAVNSFVPSTSGQEPLSESDEEEVPEDDNHVAKASTRKEKKRQEREAQRQAEDAARESRKIKQDRYEELRRRKDEDREAKERAMEEEALARRAKEEETAALEFDKWKGEFSVDAEGTTASENQEETQGLLNNFVEYIQNRRAVPNLAEEVRLKGVSGRQDCINRILELENIVTSILLLLLVITLLILYFTVLKPKKPAVVATPVGLDHIAFSLRPNVSLTLSIRMNISIKNPNYAGFKYKNSSAFIYYGGDFVGETPIEAGIIHARSIKNISTVVNIIANKVIGNPKFFPDVFKGSLNMNSEMGMEGKVILLGIFKLHAKTHSTCDIAIFVWQGNSTANCNSKIEL</sequence>
<feature type="transmembrane region" description="Helical" evidence="4">
    <location>
        <begin position="6"/>
        <end position="24"/>
    </location>
</feature>
<dbReference type="EMBL" id="KZ502183">
    <property type="protein sequence ID" value="PKU82558.1"/>
    <property type="molecule type" value="Genomic_DNA"/>
</dbReference>
<evidence type="ECO:0000313" key="6">
    <source>
        <dbReference type="Proteomes" id="UP000233837"/>
    </source>
</evidence>
<keyword evidence="6" id="KW-1185">Reference proteome</keyword>
<dbReference type="InterPro" id="IPR044839">
    <property type="entry name" value="NDR1-like"/>
</dbReference>
<dbReference type="GO" id="GO:0016020">
    <property type="term" value="C:membrane"/>
    <property type="evidence" value="ECO:0007669"/>
    <property type="project" value="UniProtKB-SubCell"/>
</dbReference>
<dbReference type="PANTHER" id="PTHR31234">
    <property type="entry name" value="LATE EMBRYOGENESIS ABUNDANT (LEA) HYDROXYPROLINE-RICH GLYCOPROTEIN FAMILY"/>
    <property type="match status" value="1"/>
</dbReference>
<name>A0A2I0X3R2_9ASPA</name>
<feature type="compositionally biased region" description="Polar residues" evidence="3">
    <location>
        <begin position="63"/>
        <end position="74"/>
    </location>
</feature>
<dbReference type="STRING" id="906689.A0A2I0X3R2"/>
<dbReference type="PANTHER" id="PTHR31234:SF65">
    <property type="entry name" value="LATE EMBRYOGENESIS ABUNDANT PROTEIN, LEA_2 SUBGROUP"/>
    <property type="match status" value="1"/>
</dbReference>
<dbReference type="AlphaFoldDB" id="A0A2I0X3R2"/>
<dbReference type="Pfam" id="PF09756">
    <property type="entry name" value="DDRGK"/>
    <property type="match status" value="1"/>
</dbReference>
<dbReference type="SMART" id="SM01128">
    <property type="entry name" value="DDRGK"/>
    <property type="match status" value="1"/>
</dbReference>
<feature type="compositionally biased region" description="Basic and acidic residues" evidence="3">
    <location>
        <begin position="102"/>
        <end position="122"/>
    </location>
</feature>
<evidence type="ECO:0000313" key="5">
    <source>
        <dbReference type="EMBL" id="PKU82558.1"/>
    </source>
</evidence>
<evidence type="ECO:0000256" key="4">
    <source>
        <dbReference type="SAM" id="Phobius"/>
    </source>
</evidence>
<reference evidence="5 6" key="2">
    <citation type="journal article" date="2017" name="Nature">
        <title>The Apostasia genome and the evolution of orchids.</title>
        <authorList>
            <person name="Zhang G.Q."/>
            <person name="Liu K.W."/>
            <person name="Li Z."/>
            <person name="Lohaus R."/>
            <person name="Hsiao Y.Y."/>
            <person name="Niu S.C."/>
            <person name="Wang J.Y."/>
            <person name="Lin Y.C."/>
            <person name="Xu Q."/>
            <person name="Chen L.J."/>
            <person name="Yoshida K."/>
            <person name="Fujiwara S."/>
            <person name="Wang Z.W."/>
            <person name="Zhang Y.Q."/>
            <person name="Mitsuda N."/>
            <person name="Wang M."/>
            <person name="Liu G.H."/>
            <person name="Pecoraro L."/>
            <person name="Huang H.X."/>
            <person name="Xiao X.J."/>
            <person name="Lin M."/>
            <person name="Wu X.Y."/>
            <person name="Wu W.L."/>
            <person name="Chen Y.Y."/>
            <person name="Chang S.B."/>
            <person name="Sakamoto S."/>
            <person name="Ohme-Takagi M."/>
            <person name="Yagi M."/>
            <person name="Zeng S.J."/>
            <person name="Shen C.Y."/>
            <person name="Yeh C.M."/>
            <person name="Luo Y.B."/>
            <person name="Tsai W.C."/>
            <person name="Van de Peer Y."/>
            <person name="Liu Z.J."/>
        </authorList>
    </citation>
    <scope>NUCLEOTIDE SEQUENCE [LARGE SCALE GENOMIC DNA]</scope>
    <source>
        <tissue evidence="5">The whole plant</tissue>
    </source>
</reference>
<accession>A0A2I0X3R2</accession>